<comment type="caution">
    <text evidence="1">The sequence shown here is derived from an EMBL/GenBank/DDBJ whole genome shotgun (WGS) entry which is preliminary data.</text>
</comment>
<sequence>MPTMLARLANSATYPASFGPPVSERFIKRGGLAIYKYRANAARASDSVDNRCWDEQVLPIYILLEEYKKAGLSAVQSLSVNLRGDFQVLAPSSCFSLVLASSFSQPPNVKPSRIVLDQVPADSPSPSTPKISGKRTLLTLHLLALQNPPSSLKKLHQ</sequence>
<gene>
    <name evidence="1" type="ORF">ATANTOWER_021081</name>
</gene>
<feature type="non-terminal residue" evidence="1">
    <location>
        <position position="157"/>
    </location>
</feature>
<proteinExistence type="predicted"/>
<dbReference type="Proteomes" id="UP001345963">
    <property type="component" value="Unassembled WGS sequence"/>
</dbReference>
<reference evidence="1 2" key="1">
    <citation type="submission" date="2021-07" db="EMBL/GenBank/DDBJ databases">
        <authorList>
            <person name="Palmer J.M."/>
        </authorList>
    </citation>
    <scope>NUCLEOTIDE SEQUENCE [LARGE SCALE GENOMIC DNA]</scope>
    <source>
        <strain evidence="1 2">AT_MEX2019</strain>
        <tissue evidence="1">Muscle</tissue>
    </source>
</reference>
<dbReference type="EMBL" id="JAHUTI010014338">
    <property type="protein sequence ID" value="MED6237228.1"/>
    <property type="molecule type" value="Genomic_DNA"/>
</dbReference>
<protein>
    <submittedName>
        <fullName evidence="1">Uncharacterized protein</fullName>
    </submittedName>
</protein>
<evidence type="ECO:0000313" key="1">
    <source>
        <dbReference type="EMBL" id="MED6237228.1"/>
    </source>
</evidence>
<accession>A0ABU7AGT1</accession>
<keyword evidence="2" id="KW-1185">Reference proteome</keyword>
<organism evidence="1 2">
    <name type="scientific">Ataeniobius toweri</name>
    <dbReference type="NCBI Taxonomy" id="208326"/>
    <lineage>
        <taxon>Eukaryota</taxon>
        <taxon>Metazoa</taxon>
        <taxon>Chordata</taxon>
        <taxon>Craniata</taxon>
        <taxon>Vertebrata</taxon>
        <taxon>Euteleostomi</taxon>
        <taxon>Actinopterygii</taxon>
        <taxon>Neopterygii</taxon>
        <taxon>Teleostei</taxon>
        <taxon>Neoteleostei</taxon>
        <taxon>Acanthomorphata</taxon>
        <taxon>Ovalentaria</taxon>
        <taxon>Atherinomorphae</taxon>
        <taxon>Cyprinodontiformes</taxon>
        <taxon>Goodeidae</taxon>
        <taxon>Ataeniobius</taxon>
    </lineage>
</organism>
<name>A0ABU7AGT1_9TELE</name>
<evidence type="ECO:0000313" key="2">
    <source>
        <dbReference type="Proteomes" id="UP001345963"/>
    </source>
</evidence>